<dbReference type="InterPro" id="IPR001356">
    <property type="entry name" value="HD"/>
</dbReference>
<evidence type="ECO:0000256" key="1">
    <source>
        <dbReference type="ARBA" id="ARBA00004123"/>
    </source>
</evidence>
<dbReference type="CDD" id="cd00086">
    <property type="entry name" value="homeodomain"/>
    <property type="match status" value="1"/>
</dbReference>
<evidence type="ECO:0000259" key="11">
    <source>
        <dbReference type="PROSITE" id="PS50071"/>
    </source>
</evidence>
<dbReference type="SUPFAM" id="SSF46689">
    <property type="entry name" value="Homeodomain-like"/>
    <property type="match status" value="1"/>
</dbReference>
<feature type="domain" description="Homeobox" evidence="11">
    <location>
        <begin position="340"/>
        <end position="400"/>
    </location>
</feature>
<organism evidence="12 13">
    <name type="scientific">Oryzias latipes</name>
    <name type="common">Japanese rice fish</name>
    <name type="synonym">Japanese killifish</name>
    <dbReference type="NCBI Taxonomy" id="8090"/>
    <lineage>
        <taxon>Eukaryota</taxon>
        <taxon>Metazoa</taxon>
        <taxon>Chordata</taxon>
        <taxon>Craniata</taxon>
        <taxon>Vertebrata</taxon>
        <taxon>Euteleostomi</taxon>
        <taxon>Actinopterygii</taxon>
        <taxon>Neopterygii</taxon>
        <taxon>Teleostei</taxon>
        <taxon>Neoteleostei</taxon>
        <taxon>Acanthomorphata</taxon>
        <taxon>Ovalentaria</taxon>
        <taxon>Atherinomorphae</taxon>
        <taxon>Beloniformes</taxon>
        <taxon>Adrianichthyidae</taxon>
        <taxon>Oryziinae</taxon>
        <taxon>Oryzias</taxon>
    </lineage>
</organism>
<dbReference type="PANTHER" id="PTHR24324">
    <property type="entry name" value="HOMEOBOX PROTEIN HHEX"/>
    <property type="match status" value="1"/>
</dbReference>
<evidence type="ECO:0000256" key="2">
    <source>
        <dbReference type="ARBA" id="ARBA00022473"/>
    </source>
</evidence>
<dbReference type="AlphaFoldDB" id="A0A3P9MFM6"/>
<dbReference type="Pfam" id="PF00046">
    <property type="entry name" value="Homeodomain"/>
    <property type="match status" value="1"/>
</dbReference>
<dbReference type="InterPro" id="IPR009057">
    <property type="entry name" value="Homeodomain-like_sf"/>
</dbReference>
<evidence type="ECO:0000313" key="13">
    <source>
        <dbReference type="Proteomes" id="UP000265180"/>
    </source>
</evidence>
<dbReference type="GO" id="GO:0005634">
    <property type="term" value="C:nucleus"/>
    <property type="evidence" value="ECO:0007669"/>
    <property type="project" value="UniProtKB-SubCell"/>
</dbReference>
<dbReference type="InterPro" id="IPR017970">
    <property type="entry name" value="Homeobox_CS"/>
</dbReference>
<dbReference type="FunFam" id="1.10.10.60:FF:000721">
    <property type="entry name" value="Hematopoietically-expressed homeobox protein HHEX"/>
    <property type="match status" value="1"/>
</dbReference>
<keyword evidence="2" id="KW-0217">Developmental protein</keyword>
<feature type="region of interest" description="Disordered" evidence="10">
    <location>
        <begin position="136"/>
        <end position="155"/>
    </location>
</feature>
<keyword evidence="3" id="KW-0805">Transcription regulation</keyword>
<dbReference type="InterPro" id="IPR020479">
    <property type="entry name" value="HD_metazoa"/>
</dbReference>
<name>A0A3P9MFM6_ORYLA</name>
<feature type="DNA-binding region" description="Homeobox" evidence="8">
    <location>
        <begin position="342"/>
        <end position="401"/>
    </location>
</feature>
<accession>A0A3P9MFM6</accession>
<reference evidence="12" key="4">
    <citation type="submission" date="2025-09" db="UniProtKB">
        <authorList>
            <consortium name="Ensembl"/>
        </authorList>
    </citation>
    <scope>IDENTIFICATION</scope>
    <source>
        <strain evidence="12">HNI</strain>
    </source>
</reference>
<evidence type="ECO:0000256" key="9">
    <source>
        <dbReference type="RuleBase" id="RU000682"/>
    </source>
</evidence>
<protein>
    <recommendedName>
        <fullName evidence="11">Homeobox domain-containing protein</fullName>
    </recommendedName>
</protein>
<feature type="compositionally biased region" description="Low complexity" evidence="10">
    <location>
        <begin position="464"/>
        <end position="492"/>
    </location>
</feature>
<reference evidence="12 13" key="2">
    <citation type="submission" date="2017-04" db="EMBL/GenBank/DDBJ databases">
        <title>CpG methylation of centromeres and impact of large insertions on vertebrate speciation.</title>
        <authorList>
            <person name="Ichikawa K."/>
            <person name="Yoshimura J."/>
            <person name="Morishita S."/>
        </authorList>
    </citation>
    <scope>NUCLEOTIDE SEQUENCE</scope>
    <source>
        <strain evidence="12 13">HNI</strain>
    </source>
</reference>
<evidence type="ECO:0000313" key="12">
    <source>
        <dbReference type="Ensembl" id="ENSORLP00020031621.1"/>
    </source>
</evidence>
<evidence type="ECO:0000256" key="4">
    <source>
        <dbReference type="ARBA" id="ARBA00023125"/>
    </source>
</evidence>
<dbReference type="PANTHER" id="PTHR24324:SF5">
    <property type="entry name" value="HEMATOPOIETICALLY-EXPRESSED HOMEOBOX PROTEIN HHEX"/>
    <property type="match status" value="1"/>
</dbReference>
<evidence type="ECO:0000256" key="3">
    <source>
        <dbReference type="ARBA" id="ARBA00023015"/>
    </source>
</evidence>
<evidence type="ECO:0000256" key="5">
    <source>
        <dbReference type="ARBA" id="ARBA00023155"/>
    </source>
</evidence>
<dbReference type="Ensembl" id="ENSORLT00020023825.1">
    <property type="protein sequence ID" value="ENSORLP00020031621.1"/>
    <property type="gene ID" value="ENSORLG00020016752.1"/>
</dbReference>
<keyword evidence="5 8" id="KW-0371">Homeobox</keyword>
<evidence type="ECO:0000256" key="7">
    <source>
        <dbReference type="ARBA" id="ARBA00023242"/>
    </source>
</evidence>
<keyword evidence="4 8" id="KW-0238">DNA-binding</keyword>
<reference key="1">
    <citation type="journal article" date="2007" name="Nature">
        <title>The medaka draft genome and insights into vertebrate genome evolution.</title>
        <authorList>
            <person name="Kasahara M."/>
            <person name="Naruse K."/>
            <person name="Sasaki S."/>
            <person name="Nakatani Y."/>
            <person name="Qu W."/>
            <person name="Ahsan B."/>
            <person name="Yamada T."/>
            <person name="Nagayasu Y."/>
            <person name="Doi K."/>
            <person name="Kasai Y."/>
            <person name="Jindo T."/>
            <person name="Kobayashi D."/>
            <person name="Shimada A."/>
            <person name="Toyoda A."/>
            <person name="Kuroki Y."/>
            <person name="Fujiyama A."/>
            <person name="Sasaki T."/>
            <person name="Shimizu A."/>
            <person name="Asakawa S."/>
            <person name="Shimizu N."/>
            <person name="Hashimoto S."/>
            <person name="Yang J."/>
            <person name="Lee Y."/>
            <person name="Matsushima K."/>
            <person name="Sugano S."/>
            <person name="Sakaizumi M."/>
            <person name="Narita T."/>
            <person name="Ohishi K."/>
            <person name="Haga S."/>
            <person name="Ohta F."/>
            <person name="Nomoto H."/>
            <person name="Nogata K."/>
            <person name="Morishita T."/>
            <person name="Endo T."/>
            <person name="Shin-I T."/>
            <person name="Takeda H."/>
            <person name="Morishita S."/>
            <person name="Kohara Y."/>
        </authorList>
    </citation>
    <scope>NUCLEOTIDE SEQUENCE [LARGE SCALE GENOMIC DNA]</scope>
    <source>
        <strain>Hd-rR</strain>
    </source>
</reference>
<dbReference type="PROSITE" id="PS00027">
    <property type="entry name" value="HOMEOBOX_1"/>
    <property type="match status" value="1"/>
</dbReference>
<keyword evidence="6" id="KW-0804">Transcription</keyword>
<dbReference type="GO" id="GO:0000981">
    <property type="term" value="F:DNA-binding transcription factor activity, RNA polymerase II-specific"/>
    <property type="evidence" value="ECO:0007669"/>
    <property type="project" value="InterPro"/>
</dbReference>
<dbReference type="InterPro" id="IPR051000">
    <property type="entry name" value="Homeobox_DNA-bind_prot"/>
</dbReference>
<dbReference type="SMART" id="SM00389">
    <property type="entry name" value="HOX"/>
    <property type="match status" value="1"/>
</dbReference>
<dbReference type="PROSITE" id="PS50071">
    <property type="entry name" value="HOMEOBOX_2"/>
    <property type="match status" value="1"/>
</dbReference>
<feature type="region of interest" description="Disordered" evidence="10">
    <location>
        <begin position="452"/>
        <end position="504"/>
    </location>
</feature>
<evidence type="ECO:0000256" key="6">
    <source>
        <dbReference type="ARBA" id="ARBA00023163"/>
    </source>
</evidence>
<comment type="subcellular location">
    <subcellularLocation>
        <location evidence="1 8 9">Nucleus</location>
    </subcellularLocation>
</comment>
<dbReference type="GO" id="GO:0003677">
    <property type="term" value="F:DNA binding"/>
    <property type="evidence" value="ECO:0007669"/>
    <property type="project" value="UniProtKB-UniRule"/>
</dbReference>
<evidence type="ECO:0000256" key="8">
    <source>
        <dbReference type="PROSITE-ProRule" id="PRU00108"/>
    </source>
</evidence>
<keyword evidence="7 8" id="KW-0539">Nucleus</keyword>
<reference evidence="12" key="3">
    <citation type="submission" date="2025-08" db="UniProtKB">
        <authorList>
            <consortium name="Ensembl"/>
        </authorList>
    </citation>
    <scope>IDENTIFICATION</scope>
    <source>
        <strain evidence="12">HNI</strain>
    </source>
</reference>
<evidence type="ECO:0000256" key="10">
    <source>
        <dbReference type="SAM" id="MobiDB-lite"/>
    </source>
</evidence>
<proteinExistence type="predicted"/>
<sequence>MSVSENNRLRVADNRKETEPSTVFLIVYCMRRRGARGEILVRNRSLRAGDAWLRARGRARCVQHGEGCLSPRSSRLLSRARLCKAAFRAERIFQETLVSLQLEVRRTCDSTNQRRSPATCRKLGVHLSPPSFAGVPDNSCSSWRGSQPPPLPDGRQRRVTVLCALRQEVKVHAGGKLLSGKPETEEEHRRGIQHGTMSVPLYAPTPIQAPQPTPFYIDDILGRTASSAPVSSPSSFSTSLSSSCSTPLAPIPTLPSPNSSFTSLVSPYRTPIYEPTPIHPALTHAALTATYASAGAFPGSVYPFHPPHPRSVGDYAQALLRSDSLGKPLLWTPFIQRPLHKRKGGQVRFSNDQTVELERKFETQKYLSPPERKRLAKMLQLSERQVKTWFQNRRAKWRRLKQVGRRFGFLEHHQSDGYTGPFLIGSFLLVPGEPPGGEEGVGGLCLWEESKRRPSGGAGGGPEPGAEAAGWPGLPSSAGGPCGAAAPHGPGLRAVRGLRPGAGH</sequence>
<dbReference type="Gene3D" id="1.10.10.60">
    <property type="entry name" value="Homeodomain-like"/>
    <property type="match status" value="1"/>
</dbReference>
<dbReference type="Proteomes" id="UP000265180">
    <property type="component" value="Chromosome 19"/>
</dbReference>
<dbReference type="PRINTS" id="PR00024">
    <property type="entry name" value="HOMEOBOX"/>
</dbReference>